<feature type="transmembrane region" description="Helical" evidence="6">
    <location>
        <begin position="261"/>
        <end position="279"/>
    </location>
</feature>
<proteinExistence type="predicted"/>
<accession>A0ABQ6HWQ1</accession>
<evidence type="ECO:0000313" key="8">
    <source>
        <dbReference type="Proteomes" id="UP001157091"/>
    </source>
</evidence>
<keyword evidence="3 6" id="KW-0812">Transmembrane</keyword>
<dbReference type="CDD" id="cd06579">
    <property type="entry name" value="TM_PBP1_transp_AraH_like"/>
    <property type="match status" value="1"/>
</dbReference>
<dbReference type="EMBL" id="BSUK01000001">
    <property type="protein sequence ID" value="GMA22948.1"/>
    <property type="molecule type" value="Genomic_DNA"/>
</dbReference>
<evidence type="ECO:0000256" key="1">
    <source>
        <dbReference type="ARBA" id="ARBA00004651"/>
    </source>
</evidence>
<feature type="transmembrane region" description="Helical" evidence="6">
    <location>
        <begin position="62"/>
        <end position="83"/>
    </location>
</feature>
<evidence type="ECO:0000256" key="2">
    <source>
        <dbReference type="ARBA" id="ARBA00022475"/>
    </source>
</evidence>
<evidence type="ECO:0000256" key="5">
    <source>
        <dbReference type="ARBA" id="ARBA00023136"/>
    </source>
</evidence>
<keyword evidence="4 6" id="KW-1133">Transmembrane helix</keyword>
<dbReference type="RefSeq" id="WP_284292065.1">
    <property type="nucleotide sequence ID" value="NZ_BSUK01000001.1"/>
</dbReference>
<sequence length="339" mass="34388">MSTLSPTSAAGPDPAVNVDVTGETRLERITGIAQQQGGLVSLVIVFVAACAFSDGFADWGNFQSILVGNAYTSLLALGMTFVILTGGIDLSVGSMFALGGVLAAWGAGHGGVLVAILLPLVVAALFGLLQGTLIAKARLAPFIVTLAGMLFARGLLQAISAEGTDTYLVPKGSAFLWLGDGTWRPILTAVILFVLGGILLMRTRFGQALFAIGGSENAALLMGLPVARTKVLVYVLSATIAGAAGMLNASRLQSGVTNIGVGYELTAIAAVIIGGTLLTGGAGSILGTAAGVLLLAVIQNLIGVHLSQYGSSASDLANGLFLAVVVLIQTTLTRVRRLP</sequence>
<feature type="transmembrane region" description="Helical" evidence="6">
    <location>
        <begin position="208"/>
        <end position="225"/>
    </location>
</feature>
<protein>
    <submittedName>
        <fullName evidence="7">Sugar ABC transporter permease</fullName>
    </submittedName>
</protein>
<evidence type="ECO:0000313" key="7">
    <source>
        <dbReference type="EMBL" id="GMA22948.1"/>
    </source>
</evidence>
<organism evidence="7 8">
    <name type="scientific">Luteimicrobium album</name>
    <dbReference type="NCBI Taxonomy" id="1054550"/>
    <lineage>
        <taxon>Bacteria</taxon>
        <taxon>Bacillati</taxon>
        <taxon>Actinomycetota</taxon>
        <taxon>Actinomycetes</taxon>
        <taxon>Micrococcales</taxon>
        <taxon>Luteimicrobium</taxon>
    </lineage>
</organism>
<feature type="transmembrane region" description="Helical" evidence="6">
    <location>
        <begin position="231"/>
        <end position="249"/>
    </location>
</feature>
<evidence type="ECO:0000256" key="6">
    <source>
        <dbReference type="SAM" id="Phobius"/>
    </source>
</evidence>
<keyword evidence="2" id="KW-1003">Cell membrane</keyword>
<gene>
    <name evidence="7" type="primary">rbsC_1</name>
    <name evidence="7" type="ORF">GCM10025864_07070</name>
</gene>
<reference evidence="8" key="1">
    <citation type="journal article" date="2019" name="Int. J. Syst. Evol. Microbiol.">
        <title>The Global Catalogue of Microorganisms (GCM) 10K type strain sequencing project: providing services to taxonomists for standard genome sequencing and annotation.</title>
        <authorList>
            <consortium name="The Broad Institute Genomics Platform"/>
            <consortium name="The Broad Institute Genome Sequencing Center for Infectious Disease"/>
            <person name="Wu L."/>
            <person name="Ma J."/>
        </authorList>
    </citation>
    <scope>NUCLEOTIDE SEQUENCE [LARGE SCALE GENOMIC DNA]</scope>
    <source>
        <strain evidence="8">NBRC 106348</strain>
    </source>
</reference>
<comment type="caution">
    <text evidence="7">The sequence shown here is derived from an EMBL/GenBank/DDBJ whole genome shotgun (WGS) entry which is preliminary data.</text>
</comment>
<feature type="transmembrane region" description="Helical" evidence="6">
    <location>
        <begin position="142"/>
        <end position="161"/>
    </location>
</feature>
<evidence type="ECO:0000256" key="3">
    <source>
        <dbReference type="ARBA" id="ARBA00022692"/>
    </source>
</evidence>
<keyword evidence="8" id="KW-1185">Reference proteome</keyword>
<dbReference type="Proteomes" id="UP001157091">
    <property type="component" value="Unassembled WGS sequence"/>
</dbReference>
<feature type="transmembrane region" description="Helical" evidence="6">
    <location>
        <begin position="181"/>
        <end position="201"/>
    </location>
</feature>
<feature type="transmembrane region" description="Helical" evidence="6">
    <location>
        <begin position="316"/>
        <end position="335"/>
    </location>
</feature>
<name>A0ABQ6HWQ1_9MICO</name>
<comment type="subcellular location">
    <subcellularLocation>
        <location evidence="1">Cell membrane</location>
        <topology evidence="1">Multi-pass membrane protein</topology>
    </subcellularLocation>
</comment>
<feature type="transmembrane region" description="Helical" evidence="6">
    <location>
        <begin position="285"/>
        <end position="304"/>
    </location>
</feature>
<feature type="transmembrane region" description="Helical" evidence="6">
    <location>
        <begin position="38"/>
        <end position="56"/>
    </location>
</feature>
<keyword evidence="5 6" id="KW-0472">Membrane</keyword>
<dbReference type="InterPro" id="IPR001851">
    <property type="entry name" value="ABC_transp_permease"/>
</dbReference>
<dbReference type="Pfam" id="PF02653">
    <property type="entry name" value="BPD_transp_2"/>
    <property type="match status" value="1"/>
</dbReference>
<dbReference type="PANTHER" id="PTHR32196">
    <property type="entry name" value="ABC TRANSPORTER PERMEASE PROTEIN YPHD-RELATED-RELATED"/>
    <property type="match status" value="1"/>
</dbReference>
<dbReference type="PANTHER" id="PTHR32196:SF63">
    <property type="entry name" value="INNER MEMBRANE ABC TRANSPORTER PERMEASE PROTEIN YJFF"/>
    <property type="match status" value="1"/>
</dbReference>
<evidence type="ECO:0000256" key="4">
    <source>
        <dbReference type="ARBA" id="ARBA00022989"/>
    </source>
</evidence>
<feature type="transmembrane region" description="Helical" evidence="6">
    <location>
        <begin position="113"/>
        <end position="135"/>
    </location>
</feature>